<dbReference type="AlphaFoldDB" id="A0A1M6GTW2"/>
<name>A0A1M6GTW2_9FLAO</name>
<keyword evidence="2" id="KW-1185">Reference proteome</keyword>
<organism evidence="1 2">
    <name type="scientific">Aequorivita viscosa</name>
    <dbReference type="NCBI Taxonomy" id="797419"/>
    <lineage>
        <taxon>Bacteria</taxon>
        <taxon>Pseudomonadati</taxon>
        <taxon>Bacteroidota</taxon>
        <taxon>Flavobacteriia</taxon>
        <taxon>Flavobacteriales</taxon>
        <taxon>Flavobacteriaceae</taxon>
        <taxon>Aequorivita</taxon>
    </lineage>
</organism>
<protein>
    <submittedName>
        <fullName evidence="1">Uncharacterized protein</fullName>
    </submittedName>
</protein>
<dbReference type="RefSeq" id="WP_073217500.1">
    <property type="nucleotide sequence ID" value="NZ_FNNS01000010.1"/>
</dbReference>
<evidence type="ECO:0000313" key="2">
    <source>
        <dbReference type="Proteomes" id="UP000184172"/>
    </source>
</evidence>
<reference evidence="2" key="1">
    <citation type="submission" date="2016-11" db="EMBL/GenBank/DDBJ databases">
        <authorList>
            <person name="Varghese N."/>
            <person name="Submissions S."/>
        </authorList>
    </citation>
    <scope>NUCLEOTIDE SEQUENCE [LARGE SCALE GENOMIC DNA]</scope>
    <source>
        <strain evidence="2">DSM 26349</strain>
    </source>
</reference>
<evidence type="ECO:0000313" key="1">
    <source>
        <dbReference type="EMBL" id="SHJ13393.1"/>
    </source>
</evidence>
<proteinExistence type="predicted"/>
<dbReference type="OrthoDB" id="1440507at2"/>
<gene>
    <name evidence="1" type="ORF">SAMN04487908_11014</name>
</gene>
<dbReference type="STRING" id="797419.SAMN05216556_11030"/>
<sequence length="115" mass="12833">MKKPFNCITVAEAKELQDNWMKTRALYIEKELGAPDCCEFLFSVDELQAFLDYVKAGSGNQTPGIRIYFGAYGTGKRDKATVFLAPTLGVTVGSENNYKLEPINRSLQGMPPKIY</sequence>
<accession>A0A1M6GTW2</accession>
<dbReference type="EMBL" id="FQYV01000010">
    <property type="protein sequence ID" value="SHJ13393.1"/>
    <property type="molecule type" value="Genomic_DNA"/>
</dbReference>
<dbReference type="Proteomes" id="UP000184172">
    <property type="component" value="Unassembled WGS sequence"/>
</dbReference>